<dbReference type="RefSeq" id="WP_063976645.1">
    <property type="nucleotide sequence ID" value="NZ_LSTR01000041.1"/>
</dbReference>
<dbReference type="CDD" id="cd00085">
    <property type="entry name" value="HNHc"/>
    <property type="match status" value="1"/>
</dbReference>
<evidence type="ECO:0000313" key="2">
    <source>
        <dbReference type="Proteomes" id="UP000077262"/>
    </source>
</evidence>
<accession>A0A177JLZ8</accession>
<evidence type="ECO:0008006" key="3">
    <source>
        <dbReference type="Google" id="ProtNLM"/>
    </source>
</evidence>
<evidence type="ECO:0000313" key="1">
    <source>
        <dbReference type="EMBL" id="OAH42270.1"/>
    </source>
</evidence>
<comment type="caution">
    <text evidence="1">The sequence shown here is derived from an EMBL/GenBank/DDBJ whole genome shotgun (WGS) entry which is preliminary data.</text>
</comment>
<protein>
    <recommendedName>
        <fullName evidence="3">HNH endonuclease</fullName>
    </recommendedName>
</protein>
<dbReference type="Proteomes" id="UP000077262">
    <property type="component" value="Unassembled WGS sequence"/>
</dbReference>
<dbReference type="InterPro" id="IPR003615">
    <property type="entry name" value="HNH_nuc"/>
</dbReference>
<sequence>MRNLPAPTRDSDRADLKKAICLYRYGGETLGHEITDAEIDAVIALYDRYEEDGGSACTALKGLPLPASLRNAIHAAYDKTQEGRVLQSVRELLFSDVELCPICGIDPATELDHHLPRSTFKPLAIHTRNLVPMCHPCNHAKLAGFDVDGGGFLHPYYDLLPDVDFLQAAIDLSGGALVVSFAIDLAVALPEGYAMRLSGQMQALSLEERYQQEVNTYISSHAAALHLAFRGSGQDGVRKTLRLQTRYETKAFHRNHWRPTLLRALTLDDAFTGGVFAEILPVPNDMLEDLDD</sequence>
<gene>
    <name evidence="1" type="ORF">AX777_13910</name>
</gene>
<organism evidence="1 2">
    <name type="scientific">Sphingobium yanoikuyae</name>
    <name type="common">Sphingomonas yanoikuyae</name>
    <dbReference type="NCBI Taxonomy" id="13690"/>
    <lineage>
        <taxon>Bacteria</taxon>
        <taxon>Pseudomonadati</taxon>
        <taxon>Pseudomonadota</taxon>
        <taxon>Alphaproteobacteria</taxon>
        <taxon>Sphingomonadales</taxon>
        <taxon>Sphingomonadaceae</taxon>
        <taxon>Sphingobium</taxon>
    </lineage>
</organism>
<dbReference type="EMBL" id="LSTR01000041">
    <property type="protein sequence ID" value="OAH42270.1"/>
    <property type="molecule type" value="Genomic_DNA"/>
</dbReference>
<dbReference type="OrthoDB" id="9816185at2"/>
<proteinExistence type="predicted"/>
<dbReference type="AlphaFoldDB" id="A0A177JLZ8"/>
<dbReference type="Gene3D" id="1.10.30.50">
    <property type="match status" value="1"/>
</dbReference>
<reference evidence="1 2" key="1">
    <citation type="submission" date="2016-02" db="EMBL/GenBank/DDBJ databases">
        <authorList>
            <person name="Wen L."/>
            <person name="He K."/>
            <person name="Yang H."/>
        </authorList>
    </citation>
    <scope>NUCLEOTIDE SEQUENCE [LARGE SCALE GENOMIC DNA]</scope>
    <source>
        <strain evidence="1 2">CD09_2</strain>
    </source>
</reference>
<name>A0A177JLZ8_SPHYA</name>